<name>H6SQA0_PARPM</name>
<keyword evidence="1" id="KW-1133">Transmembrane helix</keyword>
<dbReference type="PANTHER" id="PTHR34300:SF1">
    <property type="entry name" value="QUEUOSINE PRECURSOR TRANSPORTER"/>
    <property type="match status" value="1"/>
</dbReference>
<dbReference type="EMBL" id="HE663493">
    <property type="protein sequence ID" value="CCG09619.1"/>
    <property type="molecule type" value="Genomic_DNA"/>
</dbReference>
<dbReference type="Proteomes" id="UP000033220">
    <property type="component" value="Chromosome DSM 122"/>
</dbReference>
<keyword evidence="1" id="KW-1003">Cell membrane</keyword>
<evidence type="ECO:0000313" key="3">
    <source>
        <dbReference type="Proteomes" id="UP000033220"/>
    </source>
</evidence>
<feature type="transmembrane region" description="Helical" evidence="1">
    <location>
        <begin position="12"/>
        <end position="30"/>
    </location>
</feature>
<keyword evidence="1" id="KW-0997">Cell inner membrane</keyword>
<dbReference type="InterPro" id="IPR003744">
    <property type="entry name" value="YhhQ"/>
</dbReference>
<dbReference type="Pfam" id="PF02592">
    <property type="entry name" value="Vut_1"/>
    <property type="match status" value="2"/>
</dbReference>
<dbReference type="HOGENOM" id="CLU_090905_1_0_5"/>
<keyword evidence="1" id="KW-0812">Transmembrane</keyword>
<evidence type="ECO:0000313" key="2">
    <source>
        <dbReference type="EMBL" id="CCG09619.1"/>
    </source>
</evidence>
<feature type="transmembrane region" description="Helical" evidence="1">
    <location>
        <begin position="65"/>
        <end position="82"/>
    </location>
</feature>
<comment type="function">
    <text evidence="1">Involved in the import of queuosine (Q) precursors, required for Q precursor salvage.</text>
</comment>
<dbReference type="KEGG" id="rpm:RSPPHO_02993"/>
<comment type="similarity">
    <text evidence="1">Belongs to the vitamin uptake transporter (VUT/ECF) (TC 2.A.88) family. Q precursor transporter subfamily.</text>
</comment>
<keyword evidence="1" id="KW-0472">Membrane</keyword>
<accession>H6SQA0</accession>
<evidence type="ECO:0000256" key="1">
    <source>
        <dbReference type="HAMAP-Rule" id="MF_02088"/>
    </source>
</evidence>
<keyword evidence="3" id="KW-1185">Reference proteome</keyword>
<comment type="subcellular location">
    <subcellularLocation>
        <location evidence="1">Cell inner membrane</location>
        <topology evidence="1">Multi-pass membrane protein</topology>
    </subcellularLocation>
</comment>
<dbReference type="NCBIfam" id="TIGR00697">
    <property type="entry name" value="queuosine precursor transporter"/>
    <property type="match status" value="1"/>
</dbReference>
<feature type="transmembrane region" description="Helical" evidence="1">
    <location>
        <begin position="88"/>
        <end position="106"/>
    </location>
</feature>
<feature type="transmembrane region" description="Helical" evidence="1">
    <location>
        <begin position="118"/>
        <end position="140"/>
    </location>
</feature>
<dbReference type="GO" id="GO:0005886">
    <property type="term" value="C:plasma membrane"/>
    <property type="evidence" value="ECO:0007669"/>
    <property type="project" value="UniProtKB-SubCell"/>
</dbReference>
<keyword evidence="1" id="KW-0813">Transport</keyword>
<sequence length="182" mass="19811">MRPPVNIKRRAVLPVTAMAVVVVSSNYLVQFPINDWLTWGAFTYPAAFLVTDLTNRLVGPRMARGVAMVGFALAVVLSLWLADPRIAVASGSAFLCSQLLDITVFNRLRQRVWWLPPLVASTVASVLDTTVFFSLAFAGTGLPWLTWALGDLAVKLAFAVLLVAPFRAVVSLAETRRLAGVR</sequence>
<dbReference type="PATRIC" id="fig|1150469.3.peg.3374"/>
<dbReference type="HAMAP" id="MF_02088">
    <property type="entry name" value="Q_prec_transport"/>
    <property type="match status" value="1"/>
</dbReference>
<reference evidence="2 3" key="1">
    <citation type="submission" date="2012-02" db="EMBL/GenBank/DDBJ databases">
        <title>Shotgun genome sequence of Phaeospirillum photometricum DSM 122.</title>
        <authorList>
            <person name="Duquesne K."/>
            <person name="Sturgis J."/>
        </authorList>
    </citation>
    <scope>NUCLEOTIDE SEQUENCE [LARGE SCALE GENOMIC DNA]</scope>
    <source>
        <strain evidence="3">DSM122</strain>
    </source>
</reference>
<dbReference type="GO" id="GO:0022857">
    <property type="term" value="F:transmembrane transporter activity"/>
    <property type="evidence" value="ECO:0007669"/>
    <property type="project" value="UniProtKB-UniRule"/>
</dbReference>
<proteinExistence type="inferred from homology"/>
<dbReference type="PANTHER" id="PTHR34300">
    <property type="entry name" value="QUEUOSINE PRECURSOR TRANSPORTER-RELATED"/>
    <property type="match status" value="1"/>
</dbReference>
<protein>
    <recommendedName>
        <fullName evidence="1">Probable queuosine precursor transporter</fullName>
        <shortName evidence="1">Q precursor transporter</shortName>
    </recommendedName>
</protein>
<dbReference type="STRING" id="1150469.RSPPHO_02993"/>
<organism evidence="2 3">
    <name type="scientific">Pararhodospirillum photometricum DSM 122</name>
    <dbReference type="NCBI Taxonomy" id="1150469"/>
    <lineage>
        <taxon>Bacteria</taxon>
        <taxon>Pseudomonadati</taxon>
        <taxon>Pseudomonadota</taxon>
        <taxon>Alphaproteobacteria</taxon>
        <taxon>Rhodospirillales</taxon>
        <taxon>Rhodospirillaceae</taxon>
        <taxon>Pararhodospirillum</taxon>
    </lineage>
</organism>
<gene>
    <name evidence="2" type="ORF">RSPPHO_02993</name>
</gene>
<dbReference type="AlphaFoldDB" id="H6SQA0"/>
<feature type="transmembrane region" description="Helical" evidence="1">
    <location>
        <begin position="152"/>
        <end position="173"/>
    </location>
</feature>
<dbReference type="eggNOG" id="COG1738">
    <property type="taxonomic scope" value="Bacteria"/>
</dbReference>
<feature type="transmembrane region" description="Helical" evidence="1">
    <location>
        <begin position="36"/>
        <end position="53"/>
    </location>
</feature>